<evidence type="ECO:0000256" key="2">
    <source>
        <dbReference type="SAM" id="Phobius"/>
    </source>
</evidence>
<name>A0A6J5NF94_9CAUD</name>
<organism evidence="3">
    <name type="scientific">uncultured Caudovirales phage</name>
    <dbReference type="NCBI Taxonomy" id="2100421"/>
    <lineage>
        <taxon>Viruses</taxon>
        <taxon>Duplodnaviria</taxon>
        <taxon>Heunggongvirae</taxon>
        <taxon>Uroviricota</taxon>
        <taxon>Caudoviricetes</taxon>
        <taxon>Peduoviridae</taxon>
        <taxon>Maltschvirus</taxon>
        <taxon>Maltschvirus maltsch</taxon>
    </lineage>
</organism>
<reference evidence="3" key="1">
    <citation type="submission" date="2020-04" db="EMBL/GenBank/DDBJ databases">
        <authorList>
            <person name="Chiriac C."/>
            <person name="Salcher M."/>
            <person name="Ghai R."/>
            <person name="Kavagutti S V."/>
        </authorList>
    </citation>
    <scope>NUCLEOTIDE SEQUENCE</scope>
</reference>
<keyword evidence="2" id="KW-0472">Membrane</keyword>
<evidence type="ECO:0000256" key="1">
    <source>
        <dbReference type="SAM" id="MobiDB-lite"/>
    </source>
</evidence>
<dbReference type="EMBL" id="LR796664">
    <property type="protein sequence ID" value="CAB4157352.1"/>
    <property type="molecule type" value="Genomic_DNA"/>
</dbReference>
<feature type="compositionally biased region" description="Basic residues" evidence="1">
    <location>
        <begin position="47"/>
        <end position="56"/>
    </location>
</feature>
<keyword evidence="2" id="KW-0812">Transmembrane</keyword>
<proteinExistence type="predicted"/>
<keyword evidence="2" id="KW-1133">Transmembrane helix</keyword>
<feature type="region of interest" description="Disordered" evidence="1">
    <location>
        <begin position="36"/>
        <end position="56"/>
    </location>
</feature>
<feature type="transmembrane region" description="Helical" evidence="2">
    <location>
        <begin position="6"/>
        <end position="26"/>
    </location>
</feature>
<evidence type="ECO:0000313" key="3">
    <source>
        <dbReference type="EMBL" id="CAB4157352.1"/>
    </source>
</evidence>
<accession>A0A6J5NF94</accession>
<sequence>MSDIPDFQLFAIAAMVLGCYFTGYYFGKLSGRQQTEARHRTQQKALRAARQRNNPR</sequence>
<protein>
    <submittedName>
        <fullName evidence="3">Uncharacterized protein</fullName>
    </submittedName>
</protein>
<gene>
    <name evidence="3" type="ORF">UFOVP689_17</name>
</gene>